<dbReference type="InterPro" id="IPR043376">
    <property type="entry name" value="NPG1-like"/>
</dbReference>
<keyword evidence="1" id="KW-0802">TPR repeat</keyword>
<accession>A0AAV7EFN4</accession>
<evidence type="ECO:0000256" key="2">
    <source>
        <dbReference type="SAM" id="MobiDB-lite"/>
    </source>
</evidence>
<dbReference type="SMART" id="SM00028">
    <property type="entry name" value="TPR"/>
    <property type="match status" value="5"/>
</dbReference>
<name>A0AAV7EFN4_ARIFI</name>
<sequence>MTHPTCPPLVLRCLVHGGQSNSHRHAGTSVAARAYGHFRERAHPFPTEAARLTFAFGGALDSAGFLPSNQTESSEGKGKGGERGNRAVGLNGGEFRLMGVVADVLNEEKPMRTRRGRFSFHLGLLNENCPCIGMVSGELSLSFPEFGMRSKRWFTGHGGKTRASLRKVMKCLCSAEQLGADEMIQSSESLATRDYAASACSSRTVEGERKRDTGNIEEAESSLRESGCLNYEEARALLGRLEYQRGNVEAALHVFDGIDIGAITPKMKHAMTRKVERRKRRMSDATSASMSMHAVSLLFEAIFLKAKSLQDLGRFKEAAQSCKVILDTVESALPEGLPENFGTDCKLQETLNMAVELLPELWKLAGFFHEAILSYRRALLYCWNLDNETTAKIQKEFAIFLLYGGCDATPPNLRSQMEGSFIPKSNIEEAVLLLLILLRNCAQKRIQWDPSLVDHLTFALSVSGELTVLANQIEGLLPGVLSRKEKYYTLALCYFGEGEDLTSLNLLKKLLSTKEDPNCVEALLLASKICGDKKGYAEEGISFAQRALDLLSDGCDQRKSVAYCLLGISYSTRARFSLSEAERITRQSEALGALETAEKVMLERYPKIIFQLSLENAEQRKLDVALDYAKELLRVEGGSNIKGWILLARILTAQKRFPNAEMAINAALEQTGKWDQGELLRTKAKIQIARAQLKDAIETYTHLLAVLQVRSKSFGTGKRLLKRGGYDRSLEVEIWHDLAQVYTSMSQWRDAEICLNKSKALMPHSASRWHATGLLYEMKDLHNEALRAFKNALEIDPIHVPSLVSLAMVLRHFGDRTLPVVRSYLTEALKLDRTNHAAWFNLGLVHKAEGGLRSAFEAADCFQAAALLEESAPVEPFRCIGEMVFSVYGCALGEKQFRFMIWLQIMYLYPVKQKWNFPSTLILAIIRVVSLDILDPHITDILWPGEIRFSRRRSWWR</sequence>
<gene>
    <name evidence="3" type="ORF">H6P81_013018</name>
</gene>
<dbReference type="PANTHER" id="PTHR44102:SF1">
    <property type="entry name" value="OS10G0471400 PROTEIN"/>
    <property type="match status" value="1"/>
</dbReference>
<dbReference type="EMBL" id="JAINDJ010000005">
    <property type="protein sequence ID" value="KAG9446890.1"/>
    <property type="molecule type" value="Genomic_DNA"/>
</dbReference>
<dbReference type="SUPFAM" id="SSF48452">
    <property type="entry name" value="TPR-like"/>
    <property type="match status" value="2"/>
</dbReference>
<evidence type="ECO:0000256" key="1">
    <source>
        <dbReference type="PROSITE-ProRule" id="PRU00339"/>
    </source>
</evidence>
<dbReference type="InterPro" id="IPR011990">
    <property type="entry name" value="TPR-like_helical_dom_sf"/>
</dbReference>
<dbReference type="InterPro" id="IPR019734">
    <property type="entry name" value="TPR_rpt"/>
</dbReference>
<dbReference type="PROSITE" id="PS50005">
    <property type="entry name" value="TPR"/>
    <property type="match status" value="1"/>
</dbReference>
<organism evidence="3 4">
    <name type="scientific">Aristolochia fimbriata</name>
    <name type="common">White veined hardy Dutchman's pipe vine</name>
    <dbReference type="NCBI Taxonomy" id="158543"/>
    <lineage>
        <taxon>Eukaryota</taxon>
        <taxon>Viridiplantae</taxon>
        <taxon>Streptophyta</taxon>
        <taxon>Embryophyta</taxon>
        <taxon>Tracheophyta</taxon>
        <taxon>Spermatophyta</taxon>
        <taxon>Magnoliopsida</taxon>
        <taxon>Magnoliidae</taxon>
        <taxon>Piperales</taxon>
        <taxon>Aristolochiaceae</taxon>
        <taxon>Aristolochia</taxon>
    </lineage>
</organism>
<protein>
    <submittedName>
        <fullName evidence="3">Uncharacterized protein</fullName>
    </submittedName>
</protein>
<dbReference type="Gene3D" id="1.25.40.10">
    <property type="entry name" value="Tetratricopeptide repeat domain"/>
    <property type="match status" value="1"/>
</dbReference>
<evidence type="ECO:0000313" key="3">
    <source>
        <dbReference type="EMBL" id="KAG9446890.1"/>
    </source>
</evidence>
<feature type="region of interest" description="Disordered" evidence="2">
    <location>
        <begin position="65"/>
        <end position="86"/>
    </location>
</feature>
<dbReference type="Gene3D" id="1.25.40.1040">
    <property type="match status" value="1"/>
</dbReference>
<evidence type="ECO:0000313" key="4">
    <source>
        <dbReference type="Proteomes" id="UP000825729"/>
    </source>
</evidence>
<dbReference type="AlphaFoldDB" id="A0AAV7EFN4"/>
<feature type="compositionally biased region" description="Basic and acidic residues" evidence="2">
    <location>
        <begin position="74"/>
        <end position="85"/>
    </location>
</feature>
<dbReference type="Proteomes" id="UP000825729">
    <property type="component" value="Unassembled WGS sequence"/>
</dbReference>
<comment type="caution">
    <text evidence="3">The sequence shown here is derived from an EMBL/GenBank/DDBJ whole genome shotgun (WGS) entry which is preliminary data.</text>
</comment>
<proteinExistence type="predicted"/>
<reference evidence="3 4" key="1">
    <citation type="submission" date="2021-07" db="EMBL/GenBank/DDBJ databases">
        <title>The Aristolochia fimbriata genome: insights into angiosperm evolution, floral development and chemical biosynthesis.</title>
        <authorList>
            <person name="Jiao Y."/>
        </authorList>
    </citation>
    <scope>NUCLEOTIDE SEQUENCE [LARGE SCALE GENOMIC DNA]</scope>
    <source>
        <strain evidence="3">IBCAS-2021</strain>
        <tissue evidence="3">Leaf</tissue>
    </source>
</reference>
<feature type="repeat" description="TPR" evidence="1">
    <location>
        <begin position="766"/>
        <end position="799"/>
    </location>
</feature>
<keyword evidence="4" id="KW-1185">Reference proteome</keyword>
<dbReference type="PANTHER" id="PTHR44102">
    <property type="entry name" value="PROTEIN NPG1"/>
    <property type="match status" value="1"/>
</dbReference>